<keyword evidence="1" id="KW-0472">Membrane</keyword>
<reference evidence="2" key="2">
    <citation type="journal article" date="2015" name="Data Brief">
        <title>Shoot transcriptome of the giant reed, Arundo donax.</title>
        <authorList>
            <person name="Barrero R.A."/>
            <person name="Guerrero F.D."/>
            <person name="Moolhuijzen P."/>
            <person name="Goolsby J.A."/>
            <person name="Tidwell J."/>
            <person name="Bellgard S.E."/>
            <person name="Bellgard M.I."/>
        </authorList>
    </citation>
    <scope>NUCLEOTIDE SEQUENCE</scope>
    <source>
        <tissue evidence="2">Shoot tissue taken approximately 20 cm above the soil surface</tissue>
    </source>
</reference>
<keyword evidence="1" id="KW-1133">Transmembrane helix</keyword>
<dbReference type="AlphaFoldDB" id="A0A0A9BDB1"/>
<name>A0A0A9BDB1_ARUDO</name>
<dbReference type="EMBL" id="GBRH01237797">
    <property type="protein sequence ID" value="JAD60098.1"/>
    <property type="molecule type" value="Transcribed_RNA"/>
</dbReference>
<proteinExistence type="predicted"/>
<evidence type="ECO:0000256" key="1">
    <source>
        <dbReference type="SAM" id="Phobius"/>
    </source>
</evidence>
<protein>
    <submittedName>
        <fullName evidence="2">Uncharacterized protein</fullName>
    </submittedName>
</protein>
<reference evidence="2" key="1">
    <citation type="submission" date="2014-09" db="EMBL/GenBank/DDBJ databases">
        <authorList>
            <person name="Magalhaes I.L.F."/>
            <person name="Oliveira U."/>
            <person name="Santos F.R."/>
            <person name="Vidigal T.H.D.A."/>
            <person name="Brescovit A.D."/>
            <person name="Santos A.J."/>
        </authorList>
    </citation>
    <scope>NUCLEOTIDE SEQUENCE</scope>
    <source>
        <tissue evidence="2">Shoot tissue taken approximately 20 cm above the soil surface</tissue>
    </source>
</reference>
<keyword evidence="1" id="KW-0812">Transmembrane</keyword>
<feature type="transmembrane region" description="Helical" evidence="1">
    <location>
        <begin position="23"/>
        <end position="42"/>
    </location>
</feature>
<sequence length="59" mass="6349">MTLVSLDNDTGSLTSNSSLCGMFPMPLILFFSNFSLLVICSIEAHSCFECSMVDSGSFT</sequence>
<organism evidence="2">
    <name type="scientific">Arundo donax</name>
    <name type="common">Giant reed</name>
    <name type="synonym">Donax arundinaceus</name>
    <dbReference type="NCBI Taxonomy" id="35708"/>
    <lineage>
        <taxon>Eukaryota</taxon>
        <taxon>Viridiplantae</taxon>
        <taxon>Streptophyta</taxon>
        <taxon>Embryophyta</taxon>
        <taxon>Tracheophyta</taxon>
        <taxon>Spermatophyta</taxon>
        <taxon>Magnoliopsida</taxon>
        <taxon>Liliopsida</taxon>
        <taxon>Poales</taxon>
        <taxon>Poaceae</taxon>
        <taxon>PACMAD clade</taxon>
        <taxon>Arundinoideae</taxon>
        <taxon>Arundineae</taxon>
        <taxon>Arundo</taxon>
    </lineage>
</organism>
<accession>A0A0A9BDB1</accession>
<evidence type="ECO:0000313" key="2">
    <source>
        <dbReference type="EMBL" id="JAD60098.1"/>
    </source>
</evidence>